<dbReference type="Pfam" id="PF03372">
    <property type="entry name" value="Exo_endo_phos"/>
    <property type="match status" value="1"/>
</dbReference>
<feature type="domain" description="OTU" evidence="2">
    <location>
        <begin position="68"/>
        <end position="220"/>
    </location>
</feature>
<feature type="compositionally biased region" description="Polar residues" evidence="1">
    <location>
        <begin position="274"/>
        <end position="289"/>
    </location>
</feature>
<organism evidence="3 4">
    <name type="scientific">Durusdinium trenchii</name>
    <dbReference type="NCBI Taxonomy" id="1381693"/>
    <lineage>
        <taxon>Eukaryota</taxon>
        <taxon>Sar</taxon>
        <taxon>Alveolata</taxon>
        <taxon>Dinophyceae</taxon>
        <taxon>Suessiales</taxon>
        <taxon>Symbiodiniaceae</taxon>
        <taxon>Durusdinium</taxon>
    </lineage>
</organism>
<dbReference type="SUPFAM" id="SSF54001">
    <property type="entry name" value="Cysteine proteinases"/>
    <property type="match status" value="1"/>
</dbReference>
<keyword evidence="4" id="KW-1185">Reference proteome</keyword>
<comment type="caution">
    <text evidence="3">The sequence shown here is derived from an EMBL/GenBank/DDBJ whole genome shotgun (WGS) entry which is preliminary data.</text>
</comment>
<feature type="region of interest" description="Disordered" evidence="1">
    <location>
        <begin position="260"/>
        <end position="302"/>
    </location>
</feature>
<proteinExistence type="predicted"/>
<evidence type="ECO:0000313" key="3">
    <source>
        <dbReference type="EMBL" id="CAK9005163.1"/>
    </source>
</evidence>
<dbReference type="InterPro" id="IPR036691">
    <property type="entry name" value="Endo/exonu/phosph_ase_sf"/>
</dbReference>
<name>A0ABP0IRE6_9DINO</name>
<dbReference type="Gene3D" id="3.90.70.80">
    <property type="match status" value="1"/>
</dbReference>
<dbReference type="Proteomes" id="UP001642464">
    <property type="component" value="Unassembled WGS sequence"/>
</dbReference>
<protein>
    <recommendedName>
        <fullName evidence="2">OTU domain-containing protein</fullName>
    </recommendedName>
</protein>
<accession>A0ABP0IRE6</accession>
<dbReference type="InterPro" id="IPR003323">
    <property type="entry name" value="OTU_dom"/>
</dbReference>
<reference evidence="3 4" key="1">
    <citation type="submission" date="2024-02" db="EMBL/GenBank/DDBJ databases">
        <authorList>
            <person name="Chen Y."/>
            <person name="Shah S."/>
            <person name="Dougan E. K."/>
            <person name="Thang M."/>
            <person name="Chan C."/>
        </authorList>
    </citation>
    <scope>NUCLEOTIDE SEQUENCE [LARGE SCALE GENOMIC DNA]</scope>
</reference>
<dbReference type="Gene3D" id="3.60.10.10">
    <property type="entry name" value="Endonuclease/exonuclease/phosphatase"/>
    <property type="match status" value="1"/>
</dbReference>
<gene>
    <name evidence="3" type="ORF">SCF082_LOCUS8484</name>
</gene>
<evidence type="ECO:0000259" key="2">
    <source>
        <dbReference type="PROSITE" id="PS50802"/>
    </source>
</evidence>
<sequence>AKKSFGVCALELMRTDGTRLRATDSLADAGLWDGDTLSAVVQLPQIIATGKKDTLPAEGPAAPFSDKLFSLECGGNGNCGYNCLAAGLALEKGQTFDDIRDVLETRGRTVRNDLYKHMAKHGTEYASWFVPPTEKNETIDAGPTPTSWQDYLESTLREHRWIDGLSLQAASRRYGIQIIVIPLRGEEKDKPMAFGEAKTRSPIVLLLDSLEGHYTLAQLKSGRQWPKEWVNACQASVASPAFRGGGKSTCSADWRPAATPSRASVQSWRPAATPSVSNKRQPDCVNQQATKRRKHCPSLSEASGWRPATTPCTRSSDNGKLARASGSHNASVCAVSRRAKVPSLKTARSSASSSRAPPAPAGLQEKFVWECNLCQQVFRYANKRTLMDARRRHIAKEHSAHRDKVATCFNRRQTPQIAVASKQIPDAQRAWSCPKCGKGLAYMGKRALKISRDAHVMQCYKLTKKKLVRLHYKSPIWKSHHAQLVKDNAAKATQSTDRALEAYNSDSQNRAFRIPAKFSSGSSGRFCCGVCTIVFQKFKGKTGLQLHACPGSKGRNKVLASPSRKRTWIRCRRQKDFSAVKFFIDKWRLTKSELDLLEKRLQANKDVPPLSKHQWIRDLCADGDVEPNPGPCSTSCQNLQVITCNVGGTSNAWACARWVVDTRPPVVILQEHWLRPDKQADLARYLSRHGYRSWMVSSPSLQGIRSNYVIGGVAVLVRMDKSCHEVFRFSSVDGQAIMVQLAHLCLIGVYMAPNPADDCQLLPTIDEWVRSTSELEPVLVAGDFNKPPDASDRWTWLKGSGASLAVRNSEGQYEPTRWKGRRCIDWLWSSHPHMISQLDFVPVFFADHKAVTCQVKVDQQSVRTYRAVPTRRLLPPSDISPGAWKAACEAAWADVSIPPSSTTEQEWQWFCRVAEQAYDRAMTLCGVEPPTQRGTRPKGTDLQVTAIRPETFRLKQNASCHELKLRRLLGRVLEAMRLVEQDAPIPNILKKRIWHHPLVRNQGFHRIEDIQSWCHSELESFLRQEKIARLQKWRQHIRSDPKAAAKWVRREHHVPVTSVYEDTFEQGRPSSNNQKSLEAIRKFWEGIWHRQGPDLDRATQAWQQHMPAEPEQPWNDITPQELQIQAAQQRGKAPGPDGCVVTN</sequence>
<evidence type="ECO:0000256" key="1">
    <source>
        <dbReference type="SAM" id="MobiDB-lite"/>
    </source>
</evidence>
<evidence type="ECO:0000313" key="4">
    <source>
        <dbReference type="Proteomes" id="UP001642464"/>
    </source>
</evidence>
<dbReference type="InterPro" id="IPR005135">
    <property type="entry name" value="Endo/exonuclease/phosphatase"/>
</dbReference>
<feature type="non-terminal residue" evidence="3">
    <location>
        <position position="1"/>
    </location>
</feature>
<dbReference type="InterPro" id="IPR038765">
    <property type="entry name" value="Papain-like_cys_pep_sf"/>
</dbReference>
<dbReference type="CDD" id="cd22744">
    <property type="entry name" value="OTU"/>
    <property type="match status" value="1"/>
</dbReference>
<dbReference type="EMBL" id="CAXAMM010004865">
    <property type="protein sequence ID" value="CAK9005163.1"/>
    <property type="molecule type" value="Genomic_DNA"/>
</dbReference>
<dbReference type="PROSITE" id="PS50802">
    <property type="entry name" value="OTU"/>
    <property type="match status" value="1"/>
</dbReference>
<dbReference type="SUPFAM" id="SSF56219">
    <property type="entry name" value="DNase I-like"/>
    <property type="match status" value="1"/>
</dbReference>